<sequence>MKINLLLATALSLYFVSPAMAQNAPSDIASACASCVSSVNLAQLGPVRGRPAQAGEAVAIPRGDLLVEGEGNVCCPPITSGKWAQYFVPQQSPGKNLTLTYGYDFVASPALDAQMNAYAPFAALWTPVSHVANSVALVAEVRAWSSSTPPTNWNQSGYTDVYPGKKQLRAWWTNGSGVWTGGGFEQTLRDNNAIAPNHFDPNKSYMIRLSLVLNYKKTPNDNSWFQLPLSCMEKFVTRGSFVSGRVAPNAGLDAFRLKD</sequence>
<name>A0A1L3JA62_9SPHN</name>
<evidence type="ECO:0000313" key="3">
    <source>
        <dbReference type="Proteomes" id="UP000242561"/>
    </source>
</evidence>
<gene>
    <name evidence="2" type="ORF">LPB140_03340</name>
</gene>
<evidence type="ECO:0000313" key="2">
    <source>
        <dbReference type="EMBL" id="APG62008.1"/>
    </source>
</evidence>
<dbReference type="Proteomes" id="UP000242561">
    <property type="component" value="Chromosome"/>
</dbReference>
<organism evidence="2 3">
    <name type="scientific">Sphingorhabdus lutea</name>
    <dbReference type="NCBI Taxonomy" id="1913578"/>
    <lineage>
        <taxon>Bacteria</taxon>
        <taxon>Pseudomonadati</taxon>
        <taxon>Pseudomonadota</taxon>
        <taxon>Alphaproteobacteria</taxon>
        <taxon>Sphingomonadales</taxon>
        <taxon>Sphingomonadaceae</taxon>
        <taxon>Sphingorhabdus</taxon>
    </lineage>
</organism>
<feature type="signal peptide" evidence="1">
    <location>
        <begin position="1"/>
        <end position="21"/>
    </location>
</feature>
<dbReference type="AlphaFoldDB" id="A0A1L3JA62"/>
<protein>
    <submittedName>
        <fullName evidence="2">Uncharacterized protein</fullName>
    </submittedName>
</protein>
<accession>A0A1L3JA62</accession>
<reference evidence="2 3" key="1">
    <citation type="submission" date="2016-11" db="EMBL/GenBank/DDBJ databases">
        <title>Sphingorhabdus sp. LPB0140, isolated from marine environment.</title>
        <authorList>
            <person name="Kim E."/>
            <person name="Yi H."/>
        </authorList>
    </citation>
    <scope>NUCLEOTIDE SEQUENCE [LARGE SCALE GENOMIC DNA]</scope>
    <source>
        <strain evidence="2 3">LPB0140</strain>
    </source>
</reference>
<dbReference type="EMBL" id="CP018154">
    <property type="protein sequence ID" value="APG62008.1"/>
    <property type="molecule type" value="Genomic_DNA"/>
</dbReference>
<dbReference type="KEGG" id="sphl:LPB140_03340"/>
<keyword evidence="1" id="KW-0732">Signal</keyword>
<dbReference type="STRING" id="1913578.LPB140_03340"/>
<evidence type="ECO:0000256" key="1">
    <source>
        <dbReference type="SAM" id="SignalP"/>
    </source>
</evidence>
<keyword evidence="3" id="KW-1185">Reference proteome</keyword>
<dbReference type="RefSeq" id="WP_072558655.1">
    <property type="nucleotide sequence ID" value="NZ_CP018154.1"/>
</dbReference>
<feature type="chain" id="PRO_5012182488" evidence="1">
    <location>
        <begin position="22"/>
        <end position="259"/>
    </location>
</feature>
<proteinExistence type="predicted"/>